<proteinExistence type="predicted"/>
<keyword evidence="3" id="KW-1185">Reference proteome</keyword>
<evidence type="ECO:0000313" key="3">
    <source>
        <dbReference type="Proteomes" id="UP000628669"/>
    </source>
</evidence>
<evidence type="ECO:0000259" key="1">
    <source>
        <dbReference type="Pfam" id="PF00668"/>
    </source>
</evidence>
<dbReference type="Pfam" id="PF00668">
    <property type="entry name" value="Condensation"/>
    <property type="match status" value="1"/>
</dbReference>
<reference evidence="3" key="1">
    <citation type="submission" date="2021-01" db="EMBL/GenBank/DDBJ databases">
        <title>Genome public.</title>
        <authorList>
            <person name="Liu C."/>
            <person name="Sun Q."/>
        </authorList>
    </citation>
    <scope>NUCLEOTIDE SEQUENCE [LARGE SCALE GENOMIC DNA]</scope>
    <source>
        <strain evidence="3">YIM B02567</strain>
    </source>
</reference>
<sequence>MKRKLLFGERMILGDGTEAFNGVIPFRLRGTFTLEKIQRALAQLQHKHPWLRAHINHDEENIPWFQVPEKTVSIPIRIVIRKGEDDWQEESMKEWYMPFDHKKLPLIRFVWIKGEELSDMFFSFHHCLCDGGSAMTLLYEFLQVLDDPATDIGIEKPILGLQDIVPPAILNSRRQQLKAKFIGRVASTIIKYAPVGKKAVEREKDYMIHWKFDKETTQQVISYCKANEFTVNTFLCAIVLNAFKKIRGKAALNKICCPVDIRRLTTQIKHDHIFAFGLMVEVSINEKMNFLDNVRQMQKNVKRKTAKLDPYTKMMVIESWHYALNNFTKILRNGKSTNDCMLSNLGLINVPHEYKEFKLDTVFSPSALGPLGQTTGFVVSTFQGEMDFTFIGSEGYLKQSEAMAIREEVVQSIKLKLEYLAVS</sequence>
<dbReference type="Gene3D" id="3.30.559.10">
    <property type="entry name" value="Chloramphenicol acetyltransferase-like domain"/>
    <property type="match status" value="1"/>
</dbReference>
<dbReference type="PANTHER" id="PTHR28037:SF1">
    <property type="entry name" value="ALCOHOL O-ACETYLTRANSFERASE 1-RELATED"/>
    <property type="match status" value="1"/>
</dbReference>
<dbReference type="InterPro" id="IPR052058">
    <property type="entry name" value="Alcohol_O-acetyltransferase"/>
</dbReference>
<evidence type="ECO:0000313" key="2">
    <source>
        <dbReference type="EMBL" id="MBK1897224.1"/>
    </source>
</evidence>
<dbReference type="PANTHER" id="PTHR28037">
    <property type="entry name" value="ALCOHOL O-ACETYLTRANSFERASE 1-RELATED"/>
    <property type="match status" value="1"/>
</dbReference>
<dbReference type="RefSeq" id="WP_200247255.1">
    <property type="nucleotide sequence ID" value="NZ_JAENHK010000010.1"/>
</dbReference>
<organism evidence="2 3">
    <name type="scientific">Chryseobacterium paridis</name>
    <dbReference type="NCBI Taxonomy" id="2800328"/>
    <lineage>
        <taxon>Bacteria</taxon>
        <taxon>Pseudomonadati</taxon>
        <taxon>Bacteroidota</taxon>
        <taxon>Flavobacteriia</taxon>
        <taxon>Flavobacteriales</taxon>
        <taxon>Weeksellaceae</taxon>
        <taxon>Chryseobacterium group</taxon>
        <taxon>Chryseobacterium</taxon>
    </lineage>
</organism>
<dbReference type="Proteomes" id="UP000628669">
    <property type="component" value="Unassembled WGS sequence"/>
</dbReference>
<dbReference type="EMBL" id="JAENHK010000010">
    <property type="protein sequence ID" value="MBK1897224.1"/>
    <property type="molecule type" value="Genomic_DNA"/>
</dbReference>
<dbReference type="InterPro" id="IPR023213">
    <property type="entry name" value="CAT-like_dom_sf"/>
</dbReference>
<accession>A0ABS1FXU9</accession>
<protein>
    <recommendedName>
        <fullName evidence="1">Condensation domain-containing protein</fullName>
    </recommendedName>
</protein>
<dbReference type="SUPFAM" id="SSF52777">
    <property type="entry name" value="CoA-dependent acyltransferases"/>
    <property type="match status" value="2"/>
</dbReference>
<dbReference type="Gene3D" id="3.30.559.30">
    <property type="entry name" value="Nonribosomal peptide synthetase, condensation domain"/>
    <property type="match status" value="1"/>
</dbReference>
<gene>
    <name evidence="2" type="ORF">JHL15_15785</name>
</gene>
<dbReference type="InterPro" id="IPR001242">
    <property type="entry name" value="Condensation_dom"/>
</dbReference>
<feature type="domain" description="Condensation" evidence="1">
    <location>
        <begin position="14"/>
        <end position="262"/>
    </location>
</feature>
<comment type="caution">
    <text evidence="2">The sequence shown here is derived from an EMBL/GenBank/DDBJ whole genome shotgun (WGS) entry which is preliminary data.</text>
</comment>
<name>A0ABS1FXU9_9FLAO</name>